<dbReference type="CDD" id="cd21037">
    <property type="entry name" value="MLKL_NTD"/>
    <property type="match status" value="1"/>
</dbReference>
<dbReference type="Proteomes" id="UP000789375">
    <property type="component" value="Unassembled WGS sequence"/>
</dbReference>
<evidence type="ECO:0000259" key="1">
    <source>
        <dbReference type="Pfam" id="PF22215"/>
    </source>
</evidence>
<dbReference type="GO" id="GO:0007166">
    <property type="term" value="P:cell surface receptor signaling pathway"/>
    <property type="evidence" value="ECO:0007669"/>
    <property type="project" value="InterPro"/>
</dbReference>
<reference evidence="2" key="1">
    <citation type="submission" date="2021-06" db="EMBL/GenBank/DDBJ databases">
        <authorList>
            <person name="Kallberg Y."/>
            <person name="Tangrot J."/>
            <person name="Rosling A."/>
        </authorList>
    </citation>
    <scope>NUCLEOTIDE SEQUENCE</scope>
    <source>
        <strain evidence="2">87-6 pot B 2015</strain>
    </source>
</reference>
<name>A0A9N9NCG9_FUNMO</name>
<feature type="domain" description="Mixed lineage kinase" evidence="1">
    <location>
        <begin position="62"/>
        <end position="191"/>
    </location>
</feature>
<organism evidence="2 3">
    <name type="scientific">Funneliformis mosseae</name>
    <name type="common">Endomycorrhizal fungus</name>
    <name type="synonym">Glomus mosseae</name>
    <dbReference type="NCBI Taxonomy" id="27381"/>
    <lineage>
        <taxon>Eukaryota</taxon>
        <taxon>Fungi</taxon>
        <taxon>Fungi incertae sedis</taxon>
        <taxon>Mucoromycota</taxon>
        <taxon>Glomeromycotina</taxon>
        <taxon>Glomeromycetes</taxon>
        <taxon>Glomerales</taxon>
        <taxon>Glomeraceae</taxon>
        <taxon>Funneliformis</taxon>
    </lineage>
</organism>
<dbReference type="InterPro" id="IPR036537">
    <property type="entry name" value="Adaptor_Cbl_N_dom_sf"/>
</dbReference>
<proteinExistence type="predicted"/>
<comment type="caution">
    <text evidence="2">The sequence shown here is derived from an EMBL/GenBank/DDBJ whole genome shotgun (WGS) entry which is preliminary data.</text>
</comment>
<dbReference type="EMBL" id="CAJVPP010013228">
    <property type="protein sequence ID" value="CAG8720200.1"/>
    <property type="molecule type" value="Genomic_DNA"/>
</dbReference>
<dbReference type="InterPro" id="IPR059179">
    <property type="entry name" value="MLKL-like_MCAfunc"/>
</dbReference>
<feature type="non-terminal residue" evidence="2">
    <location>
        <position position="296"/>
    </location>
</feature>
<dbReference type="AlphaFoldDB" id="A0A9N9NCG9"/>
<keyword evidence="3" id="KW-1185">Reference proteome</keyword>
<dbReference type="InterPro" id="IPR054000">
    <property type="entry name" value="MLKL_N"/>
</dbReference>
<evidence type="ECO:0000313" key="2">
    <source>
        <dbReference type="EMBL" id="CAG8720200.1"/>
    </source>
</evidence>
<sequence length="296" mass="33903">MNPQDDNGITNDLSKVNLDDERTMDDCESTKELTSRGSNVCTIIKGVHCIVKSFEEFNPVIKTFLSLGNEIITLYEKAEHNKKLCSILLKRVNCAYAAVKDLNIKKTENTQFFVKHDNLKILEDFTDCIREIKNFIEDISFLNKLQRFFYTGGINDTFQRLTKEFDAYMSSLNFSFIVESRDEFATMKDDVSQIKDILTVVHGVSDDKQSQQKFLTGMGRVAGRNKEFKKQNKTTPNMNSSEHIITIVEANEPLLEGNSYIKTNICPSRRIEKRTSVKDCTDVSFKEFSNNTSSDE</sequence>
<dbReference type="Pfam" id="PF22215">
    <property type="entry name" value="MLKL_N"/>
    <property type="match status" value="1"/>
</dbReference>
<protein>
    <submittedName>
        <fullName evidence="2">8518_t:CDS:1</fullName>
    </submittedName>
</protein>
<accession>A0A9N9NCG9</accession>
<gene>
    <name evidence="2" type="ORF">FMOSSE_LOCUS14932</name>
</gene>
<dbReference type="Gene3D" id="1.20.930.20">
    <property type="entry name" value="Adaptor protein Cbl, N-terminal domain"/>
    <property type="match status" value="1"/>
</dbReference>
<evidence type="ECO:0000313" key="3">
    <source>
        <dbReference type="Proteomes" id="UP000789375"/>
    </source>
</evidence>